<protein>
    <submittedName>
        <fullName evidence="3">Amino acid racemase</fullName>
        <ecNumber evidence="3">5.1.1.-</ecNumber>
    </submittedName>
</protein>
<sequence>MTGRLLRPRLGVVGGLGPLATADFYRKTIDAVPAENDADHISMAILSVPQIPDRSGAIREGSDKPLPWLIEAIDMLNSLDVEIIAIACNTAHHWYDALSAASRAEIIHIADAAIGELHRRYEGNRAAVMATRGTLRSGFYQKRLREAGFDCRNPIGPAFQHAVDDAILQVKLGELRQARLACAAAFELCRQDGSEAAILACTELPIAAEEVVPEGMLVIDASLALALTCIQRLRDPDRRRNIAM</sequence>
<accession>A0ABV3PND5</accession>
<dbReference type="EMBL" id="JBFNQD010000005">
    <property type="protein sequence ID" value="MEW9307155.1"/>
    <property type="molecule type" value="Genomic_DNA"/>
</dbReference>
<keyword evidence="2 3" id="KW-0413">Isomerase</keyword>
<organism evidence="3 4">
    <name type="scientific">Labrys neptuniae</name>
    <dbReference type="NCBI Taxonomy" id="376174"/>
    <lineage>
        <taxon>Bacteria</taxon>
        <taxon>Pseudomonadati</taxon>
        <taxon>Pseudomonadota</taxon>
        <taxon>Alphaproteobacteria</taxon>
        <taxon>Hyphomicrobiales</taxon>
        <taxon>Xanthobacteraceae</taxon>
        <taxon>Labrys</taxon>
    </lineage>
</organism>
<dbReference type="Gene3D" id="3.40.50.1860">
    <property type="match status" value="2"/>
</dbReference>
<evidence type="ECO:0000256" key="1">
    <source>
        <dbReference type="ARBA" id="ARBA00007847"/>
    </source>
</evidence>
<gene>
    <name evidence="3" type="ORF">ABXS05_16500</name>
</gene>
<proteinExistence type="inferred from homology"/>
<dbReference type="Pfam" id="PF01177">
    <property type="entry name" value="Asp_Glu_race"/>
    <property type="match status" value="1"/>
</dbReference>
<dbReference type="EC" id="5.1.1.-" evidence="3"/>
<dbReference type="NCBIfam" id="TIGR00035">
    <property type="entry name" value="asp_race"/>
    <property type="match status" value="1"/>
</dbReference>
<evidence type="ECO:0000313" key="3">
    <source>
        <dbReference type="EMBL" id="MEW9307155.1"/>
    </source>
</evidence>
<dbReference type="InterPro" id="IPR001920">
    <property type="entry name" value="Asp/Glu_race"/>
</dbReference>
<dbReference type="PANTHER" id="PTHR21198">
    <property type="entry name" value="GLUTAMATE RACEMASE"/>
    <property type="match status" value="1"/>
</dbReference>
<comment type="similarity">
    <text evidence="1">Belongs to the aspartate/glutamate racemases family.</text>
</comment>
<name>A0ABV3PND5_9HYPH</name>
<dbReference type="GO" id="GO:0016853">
    <property type="term" value="F:isomerase activity"/>
    <property type="evidence" value="ECO:0007669"/>
    <property type="project" value="UniProtKB-KW"/>
</dbReference>
<dbReference type="SUPFAM" id="SSF53681">
    <property type="entry name" value="Aspartate/glutamate racemase"/>
    <property type="match status" value="2"/>
</dbReference>
<dbReference type="Proteomes" id="UP001555786">
    <property type="component" value="Unassembled WGS sequence"/>
</dbReference>
<evidence type="ECO:0000313" key="4">
    <source>
        <dbReference type="Proteomes" id="UP001555786"/>
    </source>
</evidence>
<keyword evidence="4" id="KW-1185">Reference proteome</keyword>
<dbReference type="InterPro" id="IPR004380">
    <property type="entry name" value="Asp_race"/>
</dbReference>
<dbReference type="RefSeq" id="WP_311936739.1">
    <property type="nucleotide sequence ID" value="NZ_JAVSCS010000015.1"/>
</dbReference>
<evidence type="ECO:0000256" key="2">
    <source>
        <dbReference type="ARBA" id="ARBA00023235"/>
    </source>
</evidence>
<comment type="caution">
    <text evidence="3">The sequence shown here is derived from an EMBL/GenBank/DDBJ whole genome shotgun (WGS) entry which is preliminary data.</text>
</comment>
<dbReference type="InterPro" id="IPR015942">
    <property type="entry name" value="Asp/Glu/hydantoin_racemase"/>
</dbReference>
<reference evidence="3 4" key="1">
    <citation type="submission" date="2024-07" db="EMBL/GenBank/DDBJ databases">
        <title>Description of Labrys sedimenti sp. nov., isolated from a diclofenac-degrading enrichment culture.</title>
        <authorList>
            <person name="Tancsics A."/>
            <person name="Csepanyi A."/>
        </authorList>
    </citation>
    <scope>NUCLEOTIDE SEQUENCE [LARGE SCALE GENOMIC DNA]</scope>
    <source>
        <strain evidence="3 4">LMG 23578</strain>
    </source>
</reference>
<dbReference type="PANTHER" id="PTHR21198:SF7">
    <property type="entry name" value="ASPARTATE-GLUTAMATE RACEMASE FAMILY"/>
    <property type="match status" value="1"/>
</dbReference>